<dbReference type="InterPro" id="IPR041685">
    <property type="entry name" value="AAA_GajA/Old/RecF-like"/>
</dbReference>
<protein>
    <recommendedName>
        <fullName evidence="5">ATPase AAA-type core domain-containing protein</fullName>
    </recommendedName>
</protein>
<dbReference type="HOGENOM" id="CLU_514722_0_0_11"/>
<evidence type="ECO:0008006" key="5">
    <source>
        <dbReference type="Google" id="ProtNLM"/>
    </source>
</evidence>
<feature type="domain" description="Endonuclease GajA/Old nuclease/RecF-like AAA" evidence="1">
    <location>
        <begin position="1"/>
        <end position="50"/>
    </location>
</feature>
<dbReference type="PANTHER" id="PTHR43581">
    <property type="entry name" value="ATP/GTP PHOSPHATASE"/>
    <property type="match status" value="1"/>
</dbReference>
<dbReference type="InterPro" id="IPR051396">
    <property type="entry name" value="Bact_Antivir_Def_Nuclease"/>
</dbReference>
<feature type="domain" description="ATPase AAA-type core" evidence="2">
    <location>
        <begin position="133"/>
        <end position="279"/>
    </location>
</feature>
<name>U5WCL5_9ACTN</name>
<dbReference type="GO" id="GO:0016887">
    <property type="term" value="F:ATP hydrolysis activity"/>
    <property type="evidence" value="ECO:0007669"/>
    <property type="project" value="InterPro"/>
</dbReference>
<dbReference type="AlphaFoldDB" id="U5WCL5"/>
<dbReference type="Pfam" id="PF13175">
    <property type="entry name" value="AAA_15"/>
    <property type="match status" value="1"/>
</dbReference>
<dbReference type="eggNOG" id="COG1106">
    <property type="taxonomic scope" value="Bacteria"/>
</dbReference>
<accession>U5WCL5</accession>
<gene>
    <name evidence="3" type="ORF">AFR_42290</name>
</gene>
<dbReference type="InterPro" id="IPR003959">
    <property type="entry name" value="ATPase_AAA_core"/>
</dbReference>
<dbReference type="OrthoDB" id="3237462at2"/>
<organism evidence="3 4">
    <name type="scientific">Actinoplanes friuliensis DSM 7358</name>
    <dbReference type="NCBI Taxonomy" id="1246995"/>
    <lineage>
        <taxon>Bacteria</taxon>
        <taxon>Bacillati</taxon>
        <taxon>Actinomycetota</taxon>
        <taxon>Actinomycetes</taxon>
        <taxon>Micromonosporales</taxon>
        <taxon>Micromonosporaceae</taxon>
        <taxon>Actinoplanes</taxon>
    </lineage>
</organism>
<dbReference type="EMBL" id="CP006272">
    <property type="protein sequence ID" value="AGZ46712.1"/>
    <property type="molecule type" value="Genomic_DNA"/>
</dbReference>
<dbReference type="GO" id="GO:0005524">
    <property type="term" value="F:ATP binding"/>
    <property type="evidence" value="ECO:0007669"/>
    <property type="project" value="InterPro"/>
</dbReference>
<sequence>MIFGHVTVENYRSIEHSGDIKLGPITVLVGRNNSGKSSLIRAMYLLQQSAPFADSDIRHGSAVMHLVLQLVGKPRLNLASGEEVPHQYGDGKIALSMTNTGLSKFVAEDDDENTIGLSLASSAEPNNLIFPVLSGRRPHTLQQQVNRVNATTVGHQDSYVFSKIAELLANDLPESRRFRDICKRALGLNFGVINTSNNNQTLGVKITRYQEILIEAMGAGLAAALNLIASLSTATGQLFLIEEPENDLHPAALKVLLREIINSSDTNQFVISTHSNIVLSALGSIPDTSVVEVTSDDGAIPTSSYTAITDAESRLRVLRDLGYELSDFGLGQGWLIFEESTAELLIRNWFIPVFAPSLAILRTVAASGVSRIRPMFRDIQEMFLFAHLEKIYKGRVWVIADGDEAGREATDQLKKSYKTWDPSHFANWDKDNFEFYYPSDFAEDVSRVLAIGDGVKKKAAKGKLVEKVWAWIRADEARARTAFESSAAPVIDTLRAIEKQMHGLGSAWNLSEAVEKDSEQSQAPF</sequence>
<evidence type="ECO:0000259" key="1">
    <source>
        <dbReference type="Pfam" id="PF13175"/>
    </source>
</evidence>
<dbReference type="KEGG" id="afs:AFR_42290"/>
<proteinExistence type="predicted"/>
<evidence type="ECO:0000259" key="2">
    <source>
        <dbReference type="Pfam" id="PF13304"/>
    </source>
</evidence>
<dbReference type="Gene3D" id="3.40.50.300">
    <property type="entry name" value="P-loop containing nucleotide triphosphate hydrolases"/>
    <property type="match status" value="1"/>
</dbReference>
<dbReference type="SUPFAM" id="SSF52540">
    <property type="entry name" value="P-loop containing nucleoside triphosphate hydrolases"/>
    <property type="match status" value="1"/>
</dbReference>
<evidence type="ECO:0000313" key="3">
    <source>
        <dbReference type="EMBL" id="AGZ46712.1"/>
    </source>
</evidence>
<keyword evidence="4" id="KW-1185">Reference proteome</keyword>
<dbReference type="eggNOG" id="COG3593">
    <property type="taxonomic scope" value="Bacteria"/>
</dbReference>
<dbReference type="PANTHER" id="PTHR43581:SF4">
    <property type="entry name" value="ATP_GTP PHOSPHATASE"/>
    <property type="match status" value="1"/>
</dbReference>
<dbReference type="Proteomes" id="UP000017746">
    <property type="component" value="Chromosome"/>
</dbReference>
<dbReference type="RefSeq" id="WP_023563043.1">
    <property type="nucleotide sequence ID" value="NC_022657.1"/>
</dbReference>
<dbReference type="InterPro" id="IPR027417">
    <property type="entry name" value="P-loop_NTPase"/>
</dbReference>
<dbReference type="Pfam" id="PF13304">
    <property type="entry name" value="AAA_21"/>
    <property type="match status" value="1"/>
</dbReference>
<reference evidence="3 4" key="1">
    <citation type="journal article" date="2014" name="J. Biotechnol.">
        <title>Complete genome sequence of the actinobacterium Actinoplanes friuliensis HAG 010964, producer of the lipopeptide antibiotic friulimycin.</title>
        <authorList>
            <person name="Ruckert C."/>
            <person name="Szczepanowski R."/>
            <person name="Albersmeier A."/>
            <person name="Goesmann A."/>
            <person name="Fischer N."/>
            <person name="Steinkamper A."/>
            <person name="Puhler A."/>
            <person name="Biener R."/>
            <person name="Schwartz D."/>
            <person name="Kalinowski J."/>
        </authorList>
    </citation>
    <scope>NUCLEOTIDE SEQUENCE [LARGE SCALE GENOMIC DNA]</scope>
    <source>
        <strain evidence="3 4">DSM 7358</strain>
    </source>
</reference>
<evidence type="ECO:0000313" key="4">
    <source>
        <dbReference type="Proteomes" id="UP000017746"/>
    </source>
</evidence>